<feature type="transmembrane region" description="Helical" evidence="3">
    <location>
        <begin position="74"/>
        <end position="98"/>
    </location>
</feature>
<dbReference type="PANTHER" id="PTHR43373:SF1">
    <property type="entry name" value="NA(+)_H(+) ANTIPORTER SUBUNIT A"/>
    <property type="match status" value="1"/>
</dbReference>
<dbReference type="EMBL" id="RXHI01000017">
    <property type="protein sequence ID" value="RUA22417.1"/>
    <property type="molecule type" value="Genomic_DNA"/>
</dbReference>
<evidence type="ECO:0000256" key="1">
    <source>
        <dbReference type="ARBA" id="ARBA00004127"/>
    </source>
</evidence>
<organism evidence="5">
    <name type="scientific">Billgrantia gudaonensis</name>
    <dbReference type="NCBI Taxonomy" id="376427"/>
    <lineage>
        <taxon>Bacteria</taxon>
        <taxon>Pseudomonadati</taxon>
        <taxon>Pseudomonadota</taxon>
        <taxon>Gammaproteobacteria</taxon>
        <taxon>Oceanospirillales</taxon>
        <taxon>Halomonadaceae</taxon>
        <taxon>Billgrantia</taxon>
    </lineage>
</organism>
<comment type="subcellular location">
    <subcellularLocation>
        <location evidence="1">Endomembrane system</location>
        <topology evidence="1">Multi-pass membrane protein</topology>
    </subcellularLocation>
    <subcellularLocation>
        <location evidence="2">Membrane</location>
        <topology evidence="2">Multi-pass membrane protein</topology>
    </subcellularLocation>
</comment>
<dbReference type="PRINTS" id="PR01434">
    <property type="entry name" value="NADHDHGNASE5"/>
</dbReference>
<dbReference type="InterPro" id="IPR001750">
    <property type="entry name" value="ND/Mrp_TM"/>
</dbReference>
<comment type="caution">
    <text evidence="5">The sequence shown here is derived from an EMBL/GenBank/DDBJ whole genome shotgun (WGS) entry which is preliminary data.</text>
</comment>
<evidence type="ECO:0000256" key="3">
    <source>
        <dbReference type="SAM" id="Phobius"/>
    </source>
</evidence>
<dbReference type="GO" id="GO:0016020">
    <property type="term" value="C:membrane"/>
    <property type="evidence" value="ECO:0007669"/>
    <property type="project" value="UniProtKB-SubCell"/>
</dbReference>
<dbReference type="GO" id="GO:0012505">
    <property type="term" value="C:endomembrane system"/>
    <property type="evidence" value="ECO:0007669"/>
    <property type="project" value="UniProtKB-SubCell"/>
</dbReference>
<protein>
    <recommendedName>
        <fullName evidence="4">NADH:quinone oxidoreductase/Mrp antiporter transmembrane domain-containing protein</fullName>
    </recommendedName>
</protein>
<dbReference type="InterPro" id="IPR050616">
    <property type="entry name" value="CPA3_Na-H_Antiporter_A"/>
</dbReference>
<sequence length="150" mass="15996">MILLWLFWADQHLLLSADRLLGHRSARRRARLAVTGAGGLALLAGFLLIGQAAGTFALGEVLAASDAIRASEHYTLIVALVLFGAFTKSAQFPFHFWFAPRHGSATPVSAFLHSATMVKAGVFLMARLNPALGDTALWSLCLTLAPASPL</sequence>
<keyword evidence="3" id="KW-0472">Membrane</keyword>
<feature type="domain" description="NADH:quinone oxidoreductase/Mrp antiporter transmembrane" evidence="4">
    <location>
        <begin position="33"/>
        <end position="134"/>
    </location>
</feature>
<dbReference type="PANTHER" id="PTHR43373">
    <property type="entry name" value="NA(+)/H(+) ANTIPORTER SUBUNIT"/>
    <property type="match status" value="1"/>
</dbReference>
<accession>A0A3S0QFV3</accession>
<name>A0A3S0QFV3_9GAMM</name>
<proteinExistence type="predicted"/>
<evidence type="ECO:0000313" key="5">
    <source>
        <dbReference type="EMBL" id="RUA22417.1"/>
    </source>
</evidence>
<dbReference type="AlphaFoldDB" id="A0A3S0QFV3"/>
<reference evidence="5" key="1">
    <citation type="submission" date="2018-12" db="EMBL/GenBank/DDBJ databases">
        <authorList>
            <person name="Jadhav K."/>
            <person name="Kushwaha B."/>
            <person name="Jadhav I."/>
        </authorList>
    </citation>
    <scope>NUCLEOTIDE SEQUENCE [LARGE SCALE GENOMIC DNA]</scope>
    <source>
        <strain evidence="5">SBS 10</strain>
    </source>
</reference>
<dbReference type="Pfam" id="PF00361">
    <property type="entry name" value="Proton_antipo_M"/>
    <property type="match status" value="1"/>
</dbReference>
<feature type="transmembrane region" description="Helical" evidence="3">
    <location>
        <begin position="40"/>
        <end position="62"/>
    </location>
</feature>
<evidence type="ECO:0000259" key="4">
    <source>
        <dbReference type="Pfam" id="PF00361"/>
    </source>
</evidence>
<keyword evidence="3" id="KW-1133">Transmembrane helix</keyword>
<gene>
    <name evidence="5" type="ORF">DSL92_05920</name>
</gene>
<evidence type="ECO:0000256" key="2">
    <source>
        <dbReference type="RuleBase" id="RU000320"/>
    </source>
</evidence>
<keyword evidence="2 3" id="KW-0812">Transmembrane</keyword>